<feature type="domain" description="CBS" evidence="4">
    <location>
        <begin position="279"/>
        <end position="332"/>
    </location>
</feature>
<dbReference type="SUPFAM" id="SSF54631">
    <property type="entry name" value="CBS-domain pair"/>
    <property type="match status" value="2"/>
</dbReference>
<dbReference type="AlphaFoldDB" id="A0AAW1R2F3"/>
<evidence type="ECO:0000259" key="4">
    <source>
        <dbReference type="PROSITE" id="PS51371"/>
    </source>
</evidence>
<comment type="caution">
    <text evidence="5">The sequence shown here is derived from an EMBL/GenBank/DDBJ whole genome shotgun (WGS) entry which is preliminary data.</text>
</comment>
<proteinExistence type="predicted"/>
<dbReference type="Proteomes" id="UP001445335">
    <property type="component" value="Unassembled WGS sequence"/>
</dbReference>
<evidence type="ECO:0000256" key="1">
    <source>
        <dbReference type="ARBA" id="ARBA00022737"/>
    </source>
</evidence>
<evidence type="ECO:0000256" key="2">
    <source>
        <dbReference type="ARBA" id="ARBA00023122"/>
    </source>
</evidence>
<keyword evidence="6" id="KW-1185">Reference proteome</keyword>
<dbReference type="EMBL" id="JALJOU010000054">
    <property type="protein sequence ID" value="KAK9827956.1"/>
    <property type="molecule type" value="Genomic_DNA"/>
</dbReference>
<feature type="domain" description="CBS" evidence="4">
    <location>
        <begin position="1"/>
        <end position="55"/>
    </location>
</feature>
<dbReference type="InterPro" id="IPR046342">
    <property type="entry name" value="CBS_dom_sf"/>
</dbReference>
<evidence type="ECO:0000313" key="6">
    <source>
        <dbReference type="Proteomes" id="UP001445335"/>
    </source>
</evidence>
<dbReference type="SMART" id="SM00116">
    <property type="entry name" value="CBS"/>
    <property type="match status" value="3"/>
</dbReference>
<dbReference type="PANTHER" id="PTHR13780">
    <property type="entry name" value="AMP-ACTIVATED PROTEIN KINASE, GAMMA REGULATORY SUBUNIT"/>
    <property type="match status" value="1"/>
</dbReference>
<organism evidence="5 6">
    <name type="scientific">Elliptochloris bilobata</name>
    <dbReference type="NCBI Taxonomy" id="381761"/>
    <lineage>
        <taxon>Eukaryota</taxon>
        <taxon>Viridiplantae</taxon>
        <taxon>Chlorophyta</taxon>
        <taxon>core chlorophytes</taxon>
        <taxon>Trebouxiophyceae</taxon>
        <taxon>Trebouxiophyceae incertae sedis</taxon>
        <taxon>Elliptochloris clade</taxon>
        <taxon>Elliptochloris</taxon>
    </lineage>
</organism>
<dbReference type="InterPro" id="IPR000644">
    <property type="entry name" value="CBS_dom"/>
</dbReference>
<dbReference type="PANTHER" id="PTHR13780:SF128">
    <property type="entry name" value="CBS DOMAIN-CONTAINING PROTEIN"/>
    <property type="match status" value="1"/>
</dbReference>
<accession>A0AAW1R2F3</accession>
<gene>
    <name evidence="5" type="ORF">WJX81_000703</name>
</gene>
<protein>
    <recommendedName>
        <fullName evidence="4">CBS domain-containing protein</fullName>
    </recommendedName>
</protein>
<name>A0AAW1R2F3_9CHLO</name>
<keyword evidence="1" id="KW-0677">Repeat</keyword>
<sequence>MVTVASTASVGEALQVLAEQRILSAPVLDPETRLYAGFFDCSDALRGLMSHAYPELLEAEWVGAHPRLSISHLQTLGPQFAARPVASLLHDEDLFYKADRRTSLLEVVRDGFHIRPNQEASTPEHHRIAVFRIVHGAHTPDGDTLNWEVEAVVSETDVVRLLLQHAQELGGPFSASLASLGLGQEEAAFVTADTPALAAFAALRRDQRSALGVTAAAGGPLMGNLSISDLRGLRPERWGALALPVGAFLALQHGGLAWEDALFGRLPPGMAERGWAVAPPPAPLVACEPSATLAEAAAAVSGVGVHRCYVLRHDGRAAGVVSLADMLRALTA</sequence>
<dbReference type="GO" id="GO:0005634">
    <property type="term" value="C:nucleus"/>
    <property type="evidence" value="ECO:0007669"/>
    <property type="project" value="TreeGrafter"/>
</dbReference>
<keyword evidence="2 3" id="KW-0129">CBS domain</keyword>
<evidence type="ECO:0000256" key="3">
    <source>
        <dbReference type="PROSITE-ProRule" id="PRU00703"/>
    </source>
</evidence>
<dbReference type="InterPro" id="IPR050511">
    <property type="entry name" value="AMPK_gamma/SDS23_families"/>
</dbReference>
<dbReference type="PROSITE" id="PS51371">
    <property type="entry name" value="CBS"/>
    <property type="match status" value="2"/>
</dbReference>
<evidence type="ECO:0000313" key="5">
    <source>
        <dbReference type="EMBL" id="KAK9827956.1"/>
    </source>
</evidence>
<dbReference type="Gene3D" id="3.10.580.10">
    <property type="entry name" value="CBS-domain"/>
    <property type="match status" value="2"/>
</dbReference>
<dbReference type="Pfam" id="PF00571">
    <property type="entry name" value="CBS"/>
    <property type="match status" value="2"/>
</dbReference>
<reference evidence="5 6" key="1">
    <citation type="journal article" date="2024" name="Nat. Commun.">
        <title>Phylogenomics reveals the evolutionary origins of lichenization in chlorophyte algae.</title>
        <authorList>
            <person name="Puginier C."/>
            <person name="Libourel C."/>
            <person name="Otte J."/>
            <person name="Skaloud P."/>
            <person name="Haon M."/>
            <person name="Grisel S."/>
            <person name="Petersen M."/>
            <person name="Berrin J.G."/>
            <person name="Delaux P.M."/>
            <person name="Dal Grande F."/>
            <person name="Keller J."/>
        </authorList>
    </citation>
    <scope>NUCLEOTIDE SEQUENCE [LARGE SCALE GENOMIC DNA]</scope>
    <source>
        <strain evidence="5 6">SAG 245.80</strain>
    </source>
</reference>
<dbReference type="GO" id="GO:0005737">
    <property type="term" value="C:cytoplasm"/>
    <property type="evidence" value="ECO:0007669"/>
    <property type="project" value="TreeGrafter"/>
</dbReference>